<organism evidence="1 2">
    <name type="scientific">Pholiota conissans</name>
    <dbReference type="NCBI Taxonomy" id="109636"/>
    <lineage>
        <taxon>Eukaryota</taxon>
        <taxon>Fungi</taxon>
        <taxon>Dikarya</taxon>
        <taxon>Basidiomycota</taxon>
        <taxon>Agaricomycotina</taxon>
        <taxon>Agaricomycetes</taxon>
        <taxon>Agaricomycetidae</taxon>
        <taxon>Agaricales</taxon>
        <taxon>Agaricineae</taxon>
        <taxon>Strophariaceae</taxon>
        <taxon>Pholiota</taxon>
    </lineage>
</organism>
<name>A0A9P6CQD0_9AGAR</name>
<dbReference type="OrthoDB" id="73076at2759"/>
<proteinExistence type="predicted"/>
<gene>
    <name evidence="1" type="ORF">BDN70DRAFT_926545</name>
</gene>
<keyword evidence="2" id="KW-1185">Reference proteome</keyword>
<dbReference type="AlphaFoldDB" id="A0A9P6CQD0"/>
<dbReference type="Proteomes" id="UP000807469">
    <property type="component" value="Unassembled WGS sequence"/>
</dbReference>
<dbReference type="EMBL" id="MU156307">
    <property type="protein sequence ID" value="KAF9470095.1"/>
    <property type="molecule type" value="Genomic_DNA"/>
</dbReference>
<evidence type="ECO:0000313" key="2">
    <source>
        <dbReference type="Proteomes" id="UP000807469"/>
    </source>
</evidence>
<protein>
    <submittedName>
        <fullName evidence="1">Uncharacterized protein</fullName>
    </submittedName>
</protein>
<accession>A0A9P6CQD0</accession>
<reference evidence="1" key="1">
    <citation type="submission" date="2020-11" db="EMBL/GenBank/DDBJ databases">
        <authorList>
            <consortium name="DOE Joint Genome Institute"/>
            <person name="Ahrendt S."/>
            <person name="Riley R."/>
            <person name="Andreopoulos W."/>
            <person name="Labutti K."/>
            <person name="Pangilinan J."/>
            <person name="Ruiz-Duenas F.J."/>
            <person name="Barrasa J.M."/>
            <person name="Sanchez-Garcia M."/>
            <person name="Camarero S."/>
            <person name="Miyauchi S."/>
            <person name="Serrano A."/>
            <person name="Linde D."/>
            <person name="Babiker R."/>
            <person name="Drula E."/>
            <person name="Ayuso-Fernandez I."/>
            <person name="Pacheco R."/>
            <person name="Padilla G."/>
            <person name="Ferreira P."/>
            <person name="Barriuso J."/>
            <person name="Kellner H."/>
            <person name="Castanera R."/>
            <person name="Alfaro M."/>
            <person name="Ramirez L."/>
            <person name="Pisabarro A.G."/>
            <person name="Kuo A."/>
            <person name="Tritt A."/>
            <person name="Lipzen A."/>
            <person name="He G."/>
            <person name="Yan M."/>
            <person name="Ng V."/>
            <person name="Cullen D."/>
            <person name="Martin F."/>
            <person name="Rosso M.-N."/>
            <person name="Henrissat B."/>
            <person name="Hibbett D."/>
            <person name="Martinez A.T."/>
            <person name="Grigoriev I.V."/>
        </authorList>
    </citation>
    <scope>NUCLEOTIDE SEQUENCE</scope>
    <source>
        <strain evidence="1">CIRM-BRFM 674</strain>
    </source>
</reference>
<comment type="caution">
    <text evidence="1">The sequence shown here is derived from an EMBL/GenBank/DDBJ whole genome shotgun (WGS) entry which is preliminary data.</text>
</comment>
<evidence type="ECO:0000313" key="1">
    <source>
        <dbReference type="EMBL" id="KAF9470095.1"/>
    </source>
</evidence>
<feature type="non-terminal residue" evidence="1">
    <location>
        <position position="245"/>
    </location>
</feature>
<sequence length="245" mass="27560">MIAQLRTRNLSQAMRAAVRVNNIYRNPVLGELYGHIIGLKNIIENLNSRKSPFVEFADGALAGLYQGTVFGGLMEAMVQKKRREERGMGTARHGMNLRMSSISAAHPPTEFYPRFPQQICDRTFQLAQDYLSQINYNGLCSLSCDDTKLFATFRLVSDPDDMKELLQNMKDKKAVKVRLWTLTIAVPKITPIIIAALPIHNDLDAETLAPLSHQILNGLITRQIKVISYTCDGTEVERAVQRLLT</sequence>